<sequence>MNTLNDNELLRLIKKGDETAFTTLFHRYWTRMHLGAHSILKDEADACDIVQEVFIWFWQNKESIVINTTLKGYLLQAVRNKCINKLDKLATGEKRRKQYAYLKETMVTAVPMENSELRLTLHAAMGELGVASRTAFEMIYIDHKSQKETALELGISAHTVKTHVRNVLRKLRKKLRNINEI</sequence>
<dbReference type="InterPro" id="IPR013324">
    <property type="entry name" value="RNA_pol_sigma_r3/r4-like"/>
</dbReference>
<evidence type="ECO:0000256" key="3">
    <source>
        <dbReference type="ARBA" id="ARBA00023082"/>
    </source>
</evidence>
<dbReference type="NCBIfam" id="TIGR02985">
    <property type="entry name" value="Sig70_bacteroi1"/>
    <property type="match status" value="1"/>
</dbReference>
<dbReference type="PANTHER" id="PTHR43133">
    <property type="entry name" value="RNA POLYMERASE ECF-TYPE SIGMA FACTO"/>
    <property type="match status" value="1"/>
</dbReference>
<keyword evidence="2" id="KW-0805">Transcription regulation</keyword>
<dbReference type="Gene3D" id="1.10.10.10">
    <property type="entry name" value="Winged helix-like DNA-binding domain superfamily/Winged helix DNA-binding domain"/>
    <property type="match status" value="1"/>
</dbReference>
<comment type="similarity">
    <text evidence="1">Belongs to the sigma-70 factor family. ECF subfamily.</text>
</comment>
<evidence type="ECO:0000259" key="5">
    <source>
        <dbReference type="Pfam" id="PF04542"/>
    </source>
</evidence>
<dbReference type="PANTHER" id="PTHR43133:SF46">
    <property type="entry name" value="RNA POLYMERASE SIGMA-70 FACTOR ECF SUBFAMILY"/>
    <property type="match status" value="1"/>
</dbReference>
<reference evidence="7 8" key="1">
    <citation type="submission" date="2022-04" db="EMBL/GenBank/DDBJ databases">
        <title>The arsenic-methylating capacity of Chitinophaga filiformis YT5 during chitin decomposition.</title>
        <authorList>
            <person name="Chen G."/>
            <person name="Liang Y."/>
        </authorList>
    </citation>
    <scope>NUCLEOTIDE SEQUENCE [LARGE SCALE GENOMIC DNA]</scope>
    <source>
        <strain evidence="7 8">YT5</strain>
    </source>
</reference>
<evidence type="ECO:0000256" key="2">
    <source>
        <dbReference type="ARBA" id="ARBA00023015"/>
    </source>
</evidence>
<evidence type="ECO:0000259" key="6">
    <source>
        <dbReference type="Pfam" id="PF08281"/>
    </source>
</evidence>
<dbReference type="InterPro" id="IPR013249">
    <property type="entry name" value="RNA_pol_sigma70_r4_t2"/>
</dbReference>
<keyword evidence="4" id="KW-0804">Transcription</keyword>
<keyword evidence="8" id="KW-1185">Reference proteome</keyword>
<dbReference type="InterPro" id="IPR014327">
    <property type="entry name" value="RNA_pol_sigma70_bacteroid"/>
</dbReference>
<proteinExistence type="inferred from homology"/>
<dbReference type="Pfam" id="PF08281">
    <property type="entry name" value="Sigma70_r4_2"/>
    <property type="match status" value="1"/>
</dbReference>
<dbReference type="SUPFAM" id="SSF88946">
    <property type="entry name" value="Sigma2 domain of RNA polymerase sigma factors"/>
    <property type="match status" value="1"/>
</dbReference>
<gene>
    <name evidence="7" type="ORF">MYF79_24240</name>
</gene>
<dbReference type="InterPro" id="IPR007627">
    <property type="entry name" value="RNA_pol_sigma70_r2"/>
</dbReference>
<protein>
    <submittedName>
        <fullName evidence="7">RNA polymerase sigma-70 factor</fullName>
    </submittedName>
</protein>
<dbReference type="InterPro" id="IPR014284">
    <property type="entry name" value="RNA_pol_sigma-70_dom"/>
</dbReference>
<dbReference type="InterPro" id="IPR036388">
    <property type="entry name" value="WH-like_DNA-bd_sf"/>
</dbReference>
<dbReference type="Proteomes" id="UP000830198">
    <property type="component" value="Chromosome"/>
</dbReference>
<evidence type="ECO:0000313" key="8">
    <source>
        <dbReference type="Proteomes" id="UP000830198"/>
    </source>
</evidence>
<dbReference type="RefSeq" id="WP_247810407.1">
    <property type="nucleotide sequence ID" value="NZ_CP095855.1"/>
</dbReference>
<dbReference type="NCBIfam" id="TIGR02937">
    <property type="entry name" value="sigma70-ECF"/>
    <property type="match status" value="1"/>
</dbReference>
<evidence type="ECO:0000256" key="4">
    <source>
        <dbReference type="ARBA" id="ARBA00023163"/>
    </source>
</evidence>
<dbReference type="Gene3D" id="1.10.1740.10">
    <property type="match status" value="1"/>
</dbReference>
<feature type="domain" description="RNA polymerase sigma factor 70 region 4 type 2" evidence="6">
    <location>
        <begin position="120"/>
        <end position="171"/>
    </location>
</feature>
<evidence type="ECO:0000313" key="7">
    <source>
        <dbReference type="EMBL" id="UPK68066.1"/>
    </source>
</evidence>
<dbReference type="InterPro" id="IPR013325">
    <property type="entry name" value="RNA_pol_sigma_r2"/>
</dbReference>
<feature type="domain" description="RNA polymerase sigma-70 region 2" evidence="5">
    <location>
        <begin position="30"/>
        <end position="88"/>
    </location>
</feature>
<name>A0ABY4HZZ5_CHIFI</name>
<dbReference type="Pfam" id="PF04542">
    <property type="entry name" value="Sigma70_r2"/>
    <property type="match status" value="1"/>
</dbReference>
<dbReference type="EMBL" id="CP095855">
    <property type="protein sequence ID" value="UPK68066.1"/>
    <property type="molecule type" value="Genomic_DNA"/>
</dbReference>
<organism evidence="7 8">
    <name type="scientific">Chitinophaga filiformis</name>
    <name type="common">Myxococcus filiformis</name>
    <name type="synonym">Flexibacter filiformis</name>
    <dbReference type="NCBI Taxonomy" id="104663"/>
    <lineage>
        <taxon>Bacteria</taxon>
        <taxon>Pseudomonadati</taxon>
        <taxon>Bacteroidota</taxon>
        <taxon>Chitinophagia</taxon>
        <taxon>Chitinophagales</taxon>
        <taxon>Chitinophagaceae</taxon>
        <taxon>Chitinophaga</taxon>
    </lineage>
</organism>
<accession>A0ABY4HZZ5</accession>
<keyword evidence="3" id="KW-0731">Sigma factor</keyword>
<evidence type="ECO:0000256" key="1">
    <source>
        <dbReference type="ARBA" id="ARBA00010641"/>
    </source>
</evidence>
<dbReference type="SUPFAM" id="SSF88659">
    <property type="entry name" value="Sigma3 and sigma4 domains of RNA polymerase sigma factors"/>
    <property type="match status" value="1"/>
</dbReference>
<dbReference type="InterPro" id="IPR039425">
    <property type="entry name" value="RNA_pol_sigma-70-like"/>
</dbReference>